<comment type="caution">
    <text evidence="2">The sequence shown here is derived from an EMBL/GenBank/DDBJ whole genome shotgun (WGS) entry which is preliminary data.</text>
</comment>
<proteinExistence type="predicted"/>
<dbReference type="PROSITE" id="PS51318">
    <property type="entry name" value="TAT"/>
    <property type="match status" value="1"/>
</dbReference>
<reference evidence="2 3" key="1">
    <citation type="submission" date="2019-12" db="EMBL/GenBank/DDBJ databases">
        <title>Genomic-based taxomic classification of the family Erythrobacteraceae.</title>
        <authorList>
            <person name="Xu L."/>
        </authorList>
    </citation>
    <scope>NUCLEOTIDE SEQUENCE [LARGE SCALE GENOMIC DNA]</scope>
    <source>
        <strain evidence="2 3">M0322</strain>
    </source>
</reference>
<feature type="chain" id="PRO_5032825577" evidence="1">
    <location>
        <begin position="21"/>
        <end position="555"/>
    </location>
</feature>
<evidence type="ECO:0000313" key="2">
    <source>
        <dbReference type="EMBL" id="MXO72327.1"/>
    </source>
</evidence>
<organism evidence="2 3">
    <name type="scientific">Alteraurantiacibacter buctensis</name>
    <dbReference type="NCBI Taxonomy" id="1503981"/>
    <lineage>
        <taxon>Bacteria</taxon>
        <taxon>Pseudomonadati</taxon>
        <taxon>Pseudomonadota</taxon>
        <taxon>Alphaproteobacteria</taxon>
        <taxon>Sphingomonadales</taxon>
        <taxon>Erythrobacteraceae</taxon>
        <taxon>Alteraurantiacibacter</taxon>
    </lineage>
</organism>
<keyword evidence="1" id="KW-0732">Signal</keyword>
<accession>A0A844Z1K3</accession>
<evidence type="ECO:0000313" key="3">
    <source>
        <dbReference type="Proteomes" id="UP000466966"/>
    </source>
</evidence>
<name>A0A844Z1K3_9SPHN</name>
<dbReference type="EMBL" id="WTYV01000004">
    <property type="protein sequence ID" value="MXO72327.1"/>
    <property type="molecule type" value="Genomic_DNA"/>
</dbReference>
<dbReference type="SUPFAM" id="SSF56935">
    <property type="entry name" value="Porins"/>
    <property type="match status" value="1"/>
</dbReference>
<feature type="signal peptide" evidence="1">
    <location>
        <begin position="1"/>
        <end position="20"/>
    </location>
</feature>
<dbReference type="RefSeq" id="WP_160772238.1">
    <property type="nucleotide sequence ID" value="NZ_WTYV01000004.1"/>
</dbReference>
<sequence>MTISLSRTVMLAATGLAALAAIPAAAQQASAPVQAGAESERPQRTGGVEIVPYIEAAQVLSAELSPGDDVVTYTRLAAGLDAGFTTRNSAASIGVRYERRIGYGDVEDGDTISGIARASLSLVPRQLTFEAGALAARSRVEGGGATTLGGSTIDNDSSSQIYAVYAGPTLQTRVGDLEVSGAYRIGYSRVEAPDGVVLAPGDQPVDYFDDSVSQMAAARVGIAPNTVLPIGVGVGGGWNRQDVSNLDQRIDDRHVRADVVVPVSPTLAVIGGVGYEDVEVSNRDAVRDVNGQPVRDAAGRYVTDTSSPRRISYQTDGLIWDVGVMWRPSDRTALQAVYGRRYGGSTYYGSFSWAASPRTSFNVGVYDNLSGFGGNLVNNLANLPTEFQAFRNPLSGDLGACVAALEGGTCSLANIGSLRSSVFRSRGINASVSRAVGRTSYGLAAGYDRRTYIAAANTALAAVDGLLDENYWAGAYLSQQLDARSGISGNGFVNWFDSGFDSASNGTGYAASVSYYRNLLAGLTGTAAVGVDGIMRDALPDYTNASALVGLRYSF</sequence>
<dbReference type="AlphaFoldDB" id="A0A844Z1K3"/>
<dbReference type="OrthoDB" id="7416805at2"/>
<keyword evidence="3" id="KW-1185">Reference proteome</keyword>
<evidence type="ECO:0000256" key="1">
    <source>
        <dbReference type="SAM" id="SignalP"/>
    </source>
</evidence>
<dbReference type="InterPro" id="IPR006311">
    <property type="entry name" value="TAT_signal"/>
</dbReference>
<protein>
    <submittedName>
        <fullName evidence="2">Preprotein translocase subunit YajC</fullName>
    </submittedName>
</protein>
<dbReference type="Proteomes" id="UP000466966">
    <property type="component" value="Unassembled WGS sequence"/>
</dbReference>
<gene>
    <name evidence="2" type="ORF">GRI99_11880</name>
</gene>